<dbReference type="InterPro" id="IPR004574">
    <property type="entry name" value="Alkb"/>
</dbReference>
<feature type="binding site" evidence="5">
    <location>
        <position position="267"/>
    </location>
    <ligand>
        <name>Fe cation</name>
        <dbReference type="ChEBI" id="CHEBI:24875"/>
        <note>catalytic</note>
    </ligand>
</feature>
<keyword evidence="9" id="KW-1185">Reference proteome</keyword>
<feature type="binding site" evidence="5">
    <location>
        <position position="265"/>
    </location>
    <ligand>
        <name>Fe cation</name>
        <dbReference type="ChEBI" id="CHEBI:24875"/>
        <note>catalytic</note>
    </ligand>
</feature>
<name>A0A9Q8VAP2_9HYPO</name>
<dbReference type="SUPFAM" id="SSF51197">
    <property type="entry name" value="Clavaminate synthase-like"/>
    <property type="match status" value="1"/>
</dbReference>
<comment type="cofactor">
    <cofactor evidence="5">
        <name>Fe(2+)</name>
        <dbReference type="ChEBI" id="CHEBI:29033"/>
    </cofactor>
    <text evidence="5">Binds 1 Fe(2+) ion per subunit.</text>
</comment>
<evidence type="ECO:0000256" key="6">
    <source>
        <dbReference type="SAM" id="MobiDB-lite"/>
    </source>
</evidence>
<dbReference type="GeneID" id="72066314"/>
<evidence type="ECO:0000256" key="2">
    <source>
        <dbReference type="ARBA" id="ARBA00022964"/>
    </source>
</evidence>
<evidence type="ECO:0000256" key="3">
    <source>
        <dbReference type="ARBA" id="ARBA00023002"/>
    </source>
</evidence>
<dbReference type="Proteomes" id="UP000829364">
    <property type="component" value="Chromosome 3"/>
</dbReference>
<dbReference type="GO" id="GO:0005737">
    <property type="term" value="C:cytoplasm"/>
    <property type="evidence" value="ECO:0007669"/>
    <property type="project" value="TreeGrafter"/>
</dbReference>
<evidence type="ECO:0000259" key="7">
    <source>
        <dbReference type="PROSITE" id="PS51471"/>
    </source>
</evidence>
<evidence type="ECO:0000256" key="5">
    <source>
        <dbReference type="PIRSR" id="PIRSR604574-2"/>
    </source>
</evidence>
<keyword evidence="2" id="KW-0223">Dioxygenase</keyword>
<accession>A0A9Q8VAP2</accession>
<dbReference type="OrthoDB" id="6614653at2759"/>
<dbReference type="Pfam" id="PF13532">
    <property type="entry name" value="2OG-FeII_Oxy_2"/>
    <property type="match status" value="1"/>
</dbReference>
<dbReference type="GO" id="GO:0046872">
    <property type="term" value="F:metal ion binding"/>
    <property type="evidence" value="ECO:0007669"/>
    <property type="project" value="UniProtKB-KW"/>
</dbReference>
<dbReference type="KEGG" id="ptkz:JDV02_004359"/>
<dbReference type="InterPro" id="IPR005123">
    <property type="entry name" value="Oxoglu/Fe-dep_dioxygenase_dom"/>
</dbReference>
<dbReference type="AlphaFoldDB" id="A0A9Q8VAP2"/>
<dbReference type="InterPro" id="IPR027450">
    <property type="entry name" value="AlkB-like"/>
</dbReference>
<gene>
    <name evidence="8" type="ORF">JDV02_004359</name>
</gene>
<evidence type="ECO:0000256" key="1">
    <source>
        <dbReference type="ARBA" id="ARBA00022723"/>
    </source>
</evidence>
<keyword evidence="3" id="KW-0560">Oxidoreductase</keyword>
<dbReference type="PROSITE" id="PS51471">
    <property type="entry name" value="FE2OG_OXY"/>
    <property type="match status" value="1"/>
</dbReference>
<dbReference type="EMBL" id="CP086356">
    <property type="protein sequence ID" value="UNI18064.1"/>
    <property type="molecule type" value="Genomic_DNA"/>
</dbReference>
<organism evidence="8 9">
    <name type="scientific">Purpureocillium takamizusanense</name>
    <dbReference type="NCBI Taxonomy" id="2060973"/>
    <lineage>
        <taxon>Eukaryota</taxon>
        <taxon>Fungi</taxon>
        <taxon>Dikarya</taxon>
        <taxon>Ascomycota</taxon>
        <taxon>Pezizomycotina</taxon>
        <taxon>Sordariomycetes</taxon>
        <taxon>Hypocreomycetidae</taxon>
        <taxon>Hypocreales</taxon>
        <taxon>Ophiocordycipitaceae</taxon>
        <taxon>Purpureocillium</taxon>
    </lineage>
</organism>
<dbReference type="Gene3D" id="2.60.120.590">
    <property type="entry name" value="Alpha-ketoglutarate-dependent dioxygenase AlkB-like"/>
    <property type="match status" value="1"/>
</dbReference>
<dbReference type="GO" id="GO:0051213">
    <property type="term" value="F:dioxygenase activity"/>
    <property type="evidence" value="ECO:0007669"/>
    <property type="project" value="UniProtKB-KW"/>
</dbReference>
<keyword evidence="4 5" id="KW-0408">Iron</keyword>
<reference evidence="8" key="1">
    <citation type="submission" date="2021-11" db="EMBL/GenBank/DDBJ databases">
        <title>Purpureocillium_takamizusanense_genome.</title>
        <authorList>
            <person name="Nguyen N.-H."/>
        </authorList>
    </citation>
    <scope>NUCLEOTIDE SEQUENCE</scope>
    <source>
        <strain evidence="8">PT3</strain>
    </source>
</reference>
<feature type="region of interest" description="Disordered" evidence="6">
    <location>
        <begin position="131"/>
        <end position="193"/>
    </location>
</feature>
<dbReference type="PANTHER" id="PTHR16557">
    <property type="entry name" value="ALKYLATED DNA REPAIR PROTEIN ALKB-RELATED"/>
    <property type="match status" value="1"/>
</dbReference>
<feature type="compositionally biased region" description="Basic and acidic residues" evidence="6">
    <location>
        <begin position="8"/>
        <end position="23"/>
    </location>
</feature>
<feature type="compositionally biased region" description="Pro residues" evidence="6">
    <location>
        <begin position="133"/>
        <end position="145"/>
    </location>
</feature>
<evidence type="ECO:0000256" key="4">
    <source>
        <dbReference type="ARBA" id="ARBA00023004"/>
    </source>
</evidence>
<keyword evidence="1 5" id="KW-0479">Metal-binding</keyword>
<feature type="region of interest" description="Disordered" evidence="6">
    <location>
        <begin position="1"/>
        <end position="23"/>
    </location>
</feature>
<proteinExistence type="predicted"/>
<protein>
    <recommendedName>
        <fullName evidence="7">Fe2OG dioxygenase domain-containing protein</fullName>
    </recommendedName>
</protein>
<dbReference type="PANTHER" id="PTHR16557:SF2">
    <property type="entry name" value="NUCLEIC ACID DIOXYGENASE ALKBH1"/>
    <property type="match status" value="1"/>
</dbReference>
<dbReference type="RefSeq" id="XP_047841545.1">
    <property type="nucleotide sequence ID" value="XM_047985568.1"/>
</dbReference>
<sequence length="411" mass="45636">MAVSLAELDAHEQPSDEMRAEWKSFSKQEPEALMQHPRIDDPRLPLERSGFRQTAPIKREQLQQAFSDLDPEFVNLAREDAPVLFHPLLPGLLIVPSLVPAPIQIALLDRMLHRDLNNPVHQTNMHLHYTLPYPEPASSPSPPSRPSCSSPSLNHSSSSSQPAAPASQPPLPASFFSLPPNAPGTFTPKDPTVHKPLSARQVLQRRLHWVTLGGQYDWTNRVYPDAPPPAFPPDLAAFLEGLFPQTYAQAAIVNFYSPGDTMMMHRDVSEETDRGLVSLSFGCDCLFMIAPNDTSASSSSTKAQPETEGTKIARGEVLDDDNGAGDGAHGAATHHAETNEKKYLLLRLRSGDAIYMTKESRYAWHGVPKVLRGTCPDYLDSWPAQADGKYAEWEGWMKNKRINLNVRQMRD</sequence>
<feature type="domain" description="Fe2OG dioxygenase" evidence="7">
    <location>
        <begin position="247"/>
        <end position="410"/>
    </location>
</feature>
<evidence type="ECO:0000313" key="8">
    <source>
        <dbReference type="EMBL" id="UNI18064.1"/>
    </source>
</evidence>
<evidence type="ECO:0000313" key="9">
    <source>
        <dbReference type="Proteomes" id="UP000829364"/>
    </source>
</evidence>
<dbReference type="InterPro" id="IPR037151">
    <property type="entry name" value="AlkB-like_sf"/>
</dbReference>
<dbReference type="GO" id="GO:0005634">
    <property type="term" value="C:nucleus"/>
    <property type="evidence" value="ECO:0007669"/>
    <property type="project" value="TreeGrafter"/>
</dbReference>
<feature type="compositionally biased region" description="Low complexity" evidence="6">
    <location>
        <begin position="146"/>
        <end position="166"/>
    </location>
</feature>
<feature type="binding site" evidence="5">
    <location>
        <position position="365"/>
    </location>
    <ligand>
        <name>Fe cation</name>
        <dbReference type="ChEBI" id="CHEBI:24875"/>
        <note>catalytic</note>
    </ligand>
</feature>